<gene>
    <name evidence="2" type="ORF">S01H1_13133</name>
</gene>
<dbReference type="AlphaFoldDB" id="X0SC39"/>
<protein>
    <submittedName>
        <fullName evidence="2">Uncharacterized protein</fullName>
    </submittedName>
</protein>
<feature type="region of interest" description="Disordered" evidence="1">
    <location>
        <begin position="153"/>
        <end position="220"/>
    </location>
</feature>
<feature type="compositionally biased region" description="Pro residues" evidence="1">
    <location>
        <begin position="204"/>
        <end position="220"/>
    </location>
</feature>
<evidence type="ECO:0000256" key="1">
    <source>
        <dbReference type="SAM" id="MobiDB-lite"/>
    </source>
</evidence>
<comment type="caution">
    <text evidence="2">The sequence shown here is derived from an EMBL/GenBank/DDBJ whole genome shotgun (WGS) entry which is preliminary data.</text>
</comment>
<accession>X0SC39</accession>
<evidence type="ECO:0000313" key="2">
    <source>
        <dbReference type="EMBL" id="GAF73457.1"/>
    </source>
</evidence>
<reference evidence="2" key="1">
    <citation type="journal article" date="2014" name="Front. Microbiol.">
        <title>High frequency of phylogenetically diverse reductive dehalogenase-homologous genes in deep subseafloor sedimentary metagenomes.</title>
        <authorList>
            <person name="Kawai M."/>
            <person name="Futagami T."/>
            <person name="Toyoda A."/>
            <person name="Takaki Y."/>
            <person name="Nishi S."/>
            <person name="Hori S."/>
            <person name="Arai W."/>
            <person name="Tsubouchi T."/>
            <person name="Morono Y."/>
            <person name="Uchiyama I."/>
            <person name="Ito T."/>
            <person name="Fujiyama A."/>
            <person name="Inagaki F."/>
            <person name="Takami H."/>
        </authorList>
    </citation>
    <scope>NUCLEOTIDE SEQUENCE</scope>
    <source>
        <strain evidence="2">Expedition CK06-06</strain>
    </source>
</reference>
<name>X0SC39_9ZZZZ</name>
<dbReference type="EMBL" id="BARS01006772">
    <property type="protein sequence ID" value="GAF73457.1"/>
    <property type="molecule type" value="Genomic_DNA"/>
</dbReference>
<proteinExistence type="predicted"/>
<feature type="compositionally biased region" description="Low complexity" evidence="1">
    <location>
        <begin position="155"/>
        <end position="187"/>
    </location>
</feature>
<organism evidence="2">
    <name type="scientific">marine sediment metagenome</name>
    <dbReference type="NCBI Taxonomy" id="412755"/>
    <lineage>
        <taxon>unclassified sequences</taxon>
        <taxon>metagenomes</taxon>
        <taxon>ecological metagenomes</taxon>
    </lineage>
</organism>
<feature type="non-terminal residue" evidence="2">
    <location>
        <position position="1"/>
    </location>
</feature>
<sequence length="220" mass="22984">FPFDQESGLDVPDGYGGEVASHLRTVLVGNPKYSVFLYSQRLSPIRRAWQDNSVESADIAPPFTEDRAKPLKLAQMLAADFYLVGMVDDYKFDPANKVAMMTLSAGLIDGKTGKLLGNFVVAGRADATSAATDAEEYRAVAAGKAIEALRDQVLPSAEAETEPAGETTSETTETTETTTSEAGPPEADSTPPGPAPTAPESDTTPPPDGASEGPPPAPGQ</sequence>